<keyword evidence="5 7" id="KW-1133">Transmembrane helix</keyword>
<evidence type="ECO:0000313" key="11">
    <source>
        <dbReference type="Proteomes" id="UP001382935"/>
    </source>
</evidence>
<dbReference type="Proteomes" id="UP001382935">
    <property type="component" value="Chromosome"/>
</dbReference>
<keyword evidence="11" id="KW-1185">Reference proteome</keyword>
<name>A0ABZ2G155_9SPHN</name>
<sequence>MSPLRSLRSVLGALSAGGRRRLALLAALTVIGGLFEFALLASLVALLRQWLGGTAGAAETGSILLFVGAVLATGVIRFALLVLTQRLALDTGHRLIVAVQRRVLARDWPTHVAAHTSGPLAAIEFAEQWLYGVLLPLLQAGAAAVLALGILAALLWYDAPIALAAAGLLVALFAGANLLVRTSMRRSGAAFGDGYEERIAAVQHNVGAMRELILAGARAAAAKRFTRIDREFADARTRMLIAQGVPRILVESVGLAALALAAWWLAQRGGGLIAALPSLAALGLGAQRLLPLLQTINHSLNALTSTGAIQQRMAAMLAEPDLDLSPPPPPLPFTATLALQDVDFIYPGRNEPALAGIDLFLRRGERIALVGPNGSGKSTLADLVMGLLLPSRGEVLVDGRALQPADVPSWQRNVAHVPQAPFVADATLIANIAFMDPAPDRGRVDEAVRLAGLDDLVAALPRGLETRVGDRGQLLSGGQRQRLALARALYAPAPLLVLDEATSALDPASEAHVLRALDELQQRGTTILVIAHRETMLAGCDRVLRLERGRLV</sequence>
<feature type="domain" description="ABC transmembrane type-1" evidence="9">
    <location>
        <begin position="23"/>
        <end position="305"/>
    </location>
</feature>
<dbReference type="SMART" id="SM00382">
    <property type="entry name" value="AAA"/>
    <property type="match status" value="1"/>
</dbReference>
<dbReference type="PROSITE" id="PS00211">
    <property type="entry name" value="ABC_TRANSPORTER_1"/>
    <property type="match status" value="1"/>
</dbReference>
<protein>
    <submittedName>
        <fullName evidence="10">ABC transporter ATP-binding protein</fullName>
    </submittedName>
</protein>
<feature type="domain" description="ABC transporter" evidence="8">
    <location>
        <begin position="337"/>
        <end position="552"/>
    </location>
</feature>
<feature type="transmembrane region" description="Helical" evidence="7">
    <location>
        <begin position="63"/>
        <end position="84"/>
    </location>
</feature>
<comment type="subcellular location">
    <subcellularLocation>
        <location evidence="1">Cell membrane</location>
        <topology evidence="1">Multi-pass membrane protein</topology>
    </subcellularLocation>
</comment>
<proteinExistence type="predicted"/>
<dbReference type="Gene3D" id="3.40.50.300">
    <property type="entry name" value="P-loop containing nucleotide triphosphate hydrolases"/>
    <property type="match status" value="1"/>
</dbReference>
<evidence type="ECO:0000259" key="8">
    <source>
        <dbReference type="PROSITE" id="PS50893"/>
    </source>
</evidence>
<reference evidence="10 11" key="1">
    <citation type="submission" date="2024-02" db="EMBL/GenBank/DDBJ databases">
        <title>Full genome sequence of Sphingomonas kaistensis.</title>
        <authorList>
            <person name="Poletto B.L."/>
            <person name="Silva G."/>
            <person name="Galante D."/>
            <person name="Campos K.R."/>
            <person name="Santos M.B.N."/>
            <person name="Sacchi C.T."/>
        </authorList>
    </citation>
    <scope>NUCLEOTIDE SEQUENCE [LARGE SCALE GENOMIC DNA]</scope>
    <source>
        <strain evidence="10 11">MA4R</strain>
    </source>
</reference>
<organism evidence="10 11">
    <name type="scientific">Sphingomonas kaistensis</name>
    <dbReference type="NCBI Taxonomy" id="298708"/>
    <lineage>
        <taxon>Bacteria</taxon>
        <taxon>Pseudomonadati</taxon>
        <taxon>Pseudomonadota</taxon>
        <taxon>Alphaproteobacteria</taxon>
        <taxon>Sphingomonadales</taxon>
        <taxon>Sphingomonadaceae</taxon>
        <taxon>Sphingomonas</taxon>
    </lineage>
</organism>
<keyword evidence="3" id="KW-0547">Nucleotide-binding</keyword>
<dbReference type="InterPro" id="IPR027417">
    <property type="entry name" value="P-loop_NTPase"/>
</dbReference>
<evidence type="ECO:0000256" key="2">
    <source>
        <dbReference type="ARBA" id="ARBA00022692"/>
    </source>
</evidence>
<evidence type="ECO:0000256" key="7">
    <source>
        <dbReference type="SAM" id="Phobius"/>
    </source>
</evidence>
<dbReference type="RefSeq" id="WP_338503915.1">
    <property type="nucleotide sequence ID" value="NZ_CP145607.1"/>
</dbReference>
<evidence type="ECO:0000256" key="6">
    <source>
        <dbReference type="ARBA" id="ARBA00023136"/>
    </source>
</evidence>
<feature type="transmembrane region" description="Helical" evidence="7">
    <location>
        <begin position="129"/>
        <end position="155"/>
    </location>
</feature>
<dbReference type="InterPro" id="IPR039421">
    <property type="entry name" value="Type_1_exporter"/>
</dbReference>
<dbReference type="Pfam" id="PF00005">
    <property type="entry name" value="ABC_tran"/>
    <property type="match status" value="1"/>
</dbReference>
<accession>A0ABZ2G155</accession>
<dbReference type="SUPFAM" id="SSF52540">
    <property type="entry name" value="P-loop containing nucleoside triphosphate hydrolases"/>
    <property type="match status" value="1"/>
</dbReference>
<evidence type="ECO:0000256" key="5">
    <source>
        <dbReference type="ARBA" id="ARBA00022989"/>
    </source>
</evidence>
<evidence type="ECO:0000259" key="9">
    <source>
        <dbReference type="PROSITE" id="PS50929"/>
    </source>
</evidence>
<evidence type="ECO:0000256" key="1">
    <source>
        <dbReference type="ARBA" id="ARBA00004651"/>
    </source>
</evidence>
<keyword evidence="4 10" id="KW-0067">ATP-binding</keyword>
<dbReference type="InterPro" id="IPR036640">
    <property type="entry name" value="ABC1_TM_sf"/>
</dbReference>
<keyword evidence="6 7" id="KW-0472">Membrane</keyword>
<keyword evidence="2 7" id="KW-0812">Transmembrane</keyword>
<dbReference type="PANTHER" id="PTHR24221:SF654">
    <property type="entry name" value="ATP-BINDING CASSETTE SUB-FAMILY B MEMBER 6"/>
    <property type="match status" value="1"/>
</dbReference>
<gene>
    <name evidence="10" type="ORF">V6R86_09075</name>
</gene>
<dbReference type="InterPro" id="IPR011527">
    <property type="entry name" value="ABC1_TM_dom"/>
</dbReference>
<dbReference type="GO" id="GO:0005524">
    <property type="term" value="F:ATP binding"/>
    <property type="evidence" value="ECO:0007669"/>
    <property type="project" value="UniProtKB-KW"/>
</dbReference>
<dbReference type="PROSITE" id="PS50893">
    <property type="entry name" value="ABC_TRANSPORTER_2"/>
    <property type="match status" value="1"/>
</dbReference>
<dbReference type="Gene3D" id="1.20.1560.10">
    <property type="entry name" value="ABC transporter type 1, transmembrane domain"/>
    <property type="match status" value="1"/>
</dbReference>
<dbReference type="SUPFAM" id="SSF90123">
    <property type="entry name" value="ABC transporter transmembrane region"/>
    <property type="match status" value="1"/>
</dbReference>
<feature type="transmembrane region" description="Helical" evidence="7">
    <location>
        <begin position="21"/>
        <end position="51"/>
    </location>
</feature>
<dbReference type="InterPro" id="IPR003593">
    <property type="entry name" value="AAA+_ATPase"/>
</dbReference>
<dbReference type="PANTHER" id="PTHR24221">
    <property type="entry name" value="ATP-BINDING CASSETTE SUB-FAMILY B"/>
    <property type="match status" value="1"/>
</dbReference>
<evidence type="ECO:0000256" key="3">
    <source>
        <dbReference type="ARBA" id="ARBA00022741"/>
    </source>
</evidence>
<dbReference type="EMBL" id="CP145607">
    <property type="protein sequence ID" value="WWM70821.1"/>
    <property type="molecule type" value="Genomic_DNA"/>
</dbReference>
<feature type="transmembrane region" description="Helical" evidence="7">
    <location>
        <begin position="161"/>
        <end position="180"/>
    </location>
</feature>
<evidence type="ECO:0000313" key="10">
    <source>
        <dbReference type="EMBL" id="WWM70821.1"/>
    </source>
</evidence>
<dbReference type="InterPro" id="IPR017871">
    <property type="entry name" value="ABC_transporter-like_CS"/>
</dbReference>
<dbReference type="PROSITE" id="PS50929">
    <property type="entry name" value="ABC_TM1F"/>
    <property type="match status" value="1"/>
</dbReference>
<dbReference type="CDD" id="cd03228">
    <property type="entry name" value="ABCC_MRP_Like"/>
    <property type="match status" value="1"/>
</dbReference>
<feature type="transmembrane region" description="Helical" evidence="7">
    <location>
        <begin position="248"/>
        <end position="266"/>
    </location>
</feature>
<evidence type="ECO:0000256" key="4">
    <source>
        <dbReference type="ARBA" id="ARBA00022840"/>
    </source>
</evidence>
<dbReference type="InterPro" id="IPR003439">
    <property type="entry name" value="ABC_transporter-like_ATP-bd"/>
</dbReference>